<feature type="transmembrane region" description="Helical" evidence="8">
    <location>
        <begin position="337"/>
        <end position="366"/>
    </location>
</feature>
<keyword evidence="10" id="KW-1185">Reference proteome</keyword>
<accession>A0ABQ1UDN6</accession>
<feature type="transmembrane region" description="Helical" evidence="8">
    <location>
        <begin position="136"/>
        <end position="154"/>
    </location>
</feature>
<feature type="transmembrane region" description="Helical" evidence="8">
    <location>
        <begin position="6"/>
        <end position="37"/>
    </location>
</feature>
<feature type="transmembrane region" description="Helical" evidence="8">
    <location>
        <begin position="255"/>
        <end position="280"/>
    </location>
</feature>
<dbReference type="PIRSF" id="PIRSF002746">
    <property type="entry name" value="Gluconate_transporter"/>
    <property type="match status" value="1"/>
</dbReference>
<proteinExistence type="inferred from homology"/>
<evidence type="ECO:0000256" key="3">
    <source>
        <dbReference type="ARBA" id="ARBA00022475"/>
    </source>
</evidence>
<dbReference type="Pfam" id="PF02447">
    <property type="entry name" value="GntP_permease"/>
    <property type="match status" value="1"/>
</dbReference>
<comment type="similarity">
    <text evidence="7">Belongs to the GntP permease family.</text>
</comment>
<keyword evidence="4 8" id="KW-0812">Transmembrane</keyword>
<keyword evidence="6 8" id="KW-0472">Membrane</keyword>
<dbReference type="PANTHER" id="PTHR30354:SF22">
    <property type="entry name" value="HIGH-AFFINITY GLUCONATE TRANSPORTER"/>
    <property type="match status" value="1"/>
</dbReference>
<gene>
    <name evidence="9" type="primary">gntM</name>
    <name evidence="9" type="ORF">GCM10011518_27200</name>
</gene>
<dbReference type="RefSeq" id="WP_163395169.1">
    <property type="nucleotide sequence ID" value="NZ_BMKP01000006.1"/>
</dbReference>
<name>A0ABQ1UDN6_9FLAO</name>
<keyword evidence="5 8" id="KW-1133">Transmembrane helix</keyword>
<feature type="transmembrane region" description="Helical" evidence="8">
    <location>
        <begin position="217"/>
        <end position="235"/>
    </location>
</feature>
<evidence type="ECO:0000256" key="2">
    <source>
        <dbReference type="ARBA" id="ARBA00022448"/>
    </source>
</evidence>
<keyword evidence="3" id="KW-1003">Cell membrane</keyword>
<sequence length="439" mass="46481">MSLLILIASIILLLILISGVKLNAFIALVISAFFVGIAKEMPFTDLINSIQQGVGSTLGSLILIIAFGVVLGNLLSDSGAAQRISAVMIRSFGVRHIKWAMVITGFSVGISMFYNAGFIILIPMVFAVAKSTKQPIIYLGIAMASALSITHGFLPPHPGPTAIAVIFKANIGKTLLYGLLVALPALFAAGIVFPEFIKKINAFPPKGLFESKTFTEAEMPSFGISIVTALVPVFLMGMATFSELALPEENALRSVLLFIGNPTTSMLIAVLFAVFSLGIFRGRKMQDIMDKSGSAMSSATMIILIIGAGGAFKQVLIDSGMGTDLSQFFEKSSLSPLVLGWLIATIIRIALGSATVAGLTAAGIVQPLVVTSGVSPELMVLSIGAGSLMCSHVNDTGFWMFKEYFGISVSDTFKTWTVMETIIGVIGLIGVLLLNLWIK</sequence>
<dbReference type="EMBL" id="BMKP01000006">
    <property type="protein sequence ID" value="GGF16360.1"/>
    <property type="molecule type" value="Genomic_DNA"/>
</dbReference>
<comment type="subcellular location">
    <subcellularLocation>
        <location evidence="1">Cell membrane</location>
        <topology evidence="1">Multi-pass membrane protein</topology>
    </subcellularLocation>
</comment>
<keyword evidence="2" id="KW-0813">Transport</keyword>
<evidence type="ECO:0000256" key="5">
    <source>
        <dbReference type="ARBA" id="ARBA00022989"/>
    </source>
</evidence>
<organism evidence="9 10">
    <name type="scientific">Flavobacterium limi</name>
    <dbReference type="NCBI Taxonomy" id="2045105"/>
    <lineage>
        <taxon>Bacteria</taxon>
        <taxon>Pseudomonadati</taxon>
        <taxon>Bacteroidota</taxon>
        <taxon>Flavobacteriia</taxon>
        <taxon>Flavobacteriales</taxon>
        <taxon>Flavobacteriaceae</taxon>
        <taxon>Flavobacterium</taxon>
    </lineage>
</organism>
<dbReference type="PANTHER" id="PTHR30354">
    <property type="entry name" value="GNT FAMILY GLUCONATE TRANSPORTER"/>
    <property type="match status" value="1"/>
</dbReference>
<evidence type="ECO:0000256" key="1">
    <source>
        <dbReference type="ARBA" id="ARBA00004651"/>
    </source>
</evidence>
<feature type="transmembrane region" description="Helical" evidence="8">
    <location>
        <begin position="58"/>
        <end position="76"/>
    </location>
</feature>
<dbReference type="NCBIfam" id="TIGR00791">
    <property type="entry name" value="gntP"/>
    <property type="match status" value="1"/>
</dbReference>
<feature type="transmembrane region" description="Helical" evidence="8">
    <location>
        <begin position="96"/>
        <end position="129"/>
    </location>
</feature>
<feature type="transmembrane region" description="Helical" evidence="8">
    <location>
        <begin position="174"/>
        <end position="197"/>
    </location>
</feature>
<reference evidence="10" key="1">
    <citation type="journal article" date="2019" name="Int. J. Syst. Evol. Microbiol.">
        <title>The Global Catalogue of Microorganisms (GCM) 10K type strain sequencing project: providing services to taxonomists for standard genome sequencing and annotation.</title>
        <authorList>
            <consortium name="The Broad Institute Genomics Platform"/>
            <consortium name="The Broad Institute Genome Sequencing Center for Infectious Disease"/>
            <person name="Wu L."/>
            <person name="Ma J."/>
        </authorList>
    </citation>
    <scope>NUCLEOTIDE SEQUENCE [LARGE SCALE GENOMIC DNA]</scope>
    <source>
        <strain evidence="10">CGMCC 1.16060</strain>
    </source>
</reference>
<evidence type="ECO:0000313" key="9">
    <source>
        <dbReference type="EMBL" id="GGF16360.1"/>
    </source>
</evidence>
<evidence type="ECO:0000256" key="7">
    <source>
        <dbReference type="ARBA" id="ARBA00049663"/>
    </source>
</evidence>
<comment type="caution">
    <text evidence="9">The sequence shown here is derived from an EMBL/GenBank/DDBJ whole genome shotgun (WGS) entry which is preliminary data.</text>
</comment>
<evidence type="ECO:0000256" key="4">
    <source>
        <dbReference type="ARBA" id="ARBA00022692"/>
    </source>
</evidence>
<dbReference type="Proteomes" id="UP000655016">
    <property type="component" value="Unassembled WGS sequence"/>
</dbReference>
<feature type="transmembrane region" description="Helical" evidence="8">
    <location>
        <begin position="421"/>
        <end position="438"/>
    </location>
</feature>
<evidence type="ECO:0000256" key="8">
    <source>
        <dbReference type="SAM" id="Phobius"/>
    </source>
</evidence>
<dbReference type="InterPro" id="IPR003474">
    <property type="entry name" value="Glcn_transporter"/>
</dbReference>
<evidence type="ECO:0000313" key="10">
    <source>
        <dbReference type="Proteomes" id="UP000655016"/>
    </source>
</evidence>
<protein>
    <submittedName>
        <fullName evidence="9">Idonate transporter</fullName>
    </submittedName>
</protein>
<feature type="transmembrane region" description="Helical" evidence="8">
    <location>
        <begin position="292"/>
        <end position="317"/>
    </location>
</feature>
<evidence type="ECO:0000256" key="6">
    <source>
        <dbReference type="ARBA" id="ARBA00023136"/>
    </source>
</evidence>